<keyword evidence="2" id="KW-1185">Reference proteome</keyword>
<dbReference type="EMBL" id="CP045226">
    <property type="protein sequence ID" value="QFS49339.1"/>
    <property type="molecule type" value="Genomic_DNA"/>
</dbReference>
<gene>
    <name evidence="1" type="ORF">GXM_06833</name>
</gene>
<name>A0A5P8WBQ1_9NOSO</name>
<reference evidence="1 2" key="1">
    <citation type="submission" date="2019-10" db="EMBL/GenBank/DDBJ databases">
        <title>Genomic and transcriptomic insights into the perfect genentic adaptation of a filamentous nitrogen-fixing cyanobacterium to rice fields.</title>
        <authorList>
            <person name="Chen Z."/>
        </authorList>
    </citation>
    <scope>NUCLEOTIDE SEQUENCE [LARGE SCALE GENOMIC DNA]</scope>
    <source>
        <strain evidence="1">CCNUC1</strain>
    </source>
</reference>
<protein>
    <submittedName>
        <fullName evidence="1">Uncharacterized protein</fullName>
    </submittedName>
</protein>
<proteinExistence type="predicted"/>
<sequence>MQLVPAFIDICSYLSASCWLSVRCKNRQFCPITSAAL</sequence>
<evidence type="ECO:0000313" key="2">
    <source>
        <dbReference type="Proteomes" id="UP000326678"/>
    </source>
</evidence>
<dbReference type="AlphaFoldDB" id="A0A5P8WBQ1"/>
<dbReference type="KEGG" id="nsh:GXM_06833"/>
<evidence type="ECO:0000313" key="1">
    <source>
        <dbReference type="EMBL" id="QFS49339.1"/>
    </source>
</evidence>
<accession>A0A5P8WBQ1</accession>
<dbReference type="Proteomes" id="UP000326678">
    <property type="component" value="Chromosome Gxm1"/>
</dbReference>
<organism evidence="1 2">
    <name type="scientific">Nostoc sphaeroides CCNUC1</name>
    <dbReference type="NCBI Taxonomy" id="2653204"/>
    <lineage>
        <taxon>Bacteria</taxon>
        <taxon>Bacillati</taxon>
        <taxon>Cyanobacteriota</taxon>
        <taxon>Cyanophyceae</taxon>
        <taxon>Nostocales</taxon>
        <taxon>Nostocaceae</taxon>
        <taxon>Nostoc</taxon>
    </lineage>
</organism>